<protein>
    <submittedName>
        <fullName evidence="1">Uncharacterized protein</fullName>
    </submittedName>
</protein>
<dbReference type="EMBL" id="MEYS01000001">
    <property type="protein sequence ID" value="OGD34442.1"/>
    <property type="molecule type" value="Genomic_DNA"/>
</dbReference>
<accession>A0A1F5BV28</accession>
<sequence>MKEEKIIVSREIAQHGKDRMFQRQAEQISGRSATIIERMDTPDRVTGENVTILKVRMDDDGSIHTIHSRFAQYNAAGPKQPV</sequence>
<evidence type="ECO:0000313" key="2">
    <source>
        <dbReference type="Proteomes" id="UP000176650"/>
    </source>
</evidence>
<reference evidence="1 2" key="1">
    <citation type="journal article" date="2016" name="Nat. Commun.">
        <title>Thousands of microbial genomes shed light on interconnected biogeochemical processes in an aquifer system.</title>
        <authorList>
            <person name="Anantharaman K."/>
            <person name="Brown C.T."/>
            <person name="Hug L.A."/>
            <person name="Sharon I."/>
            <person name="Castelle C.J."/>
            <person name="Probst A.J."/>
            <person name="Thomas B.C."/>
            <person name="Singh A."/>
            <person name="Wilkins M.J."/>
            <person name="Karaoz U."/>
            <person name="Brodie E.L."/>
            <person name="Williams K.H."/>
            <person name="Hubbard S.S."/>
            <person name="Banfield J.F."/>
        </authorList>
    </citation>
    <scope>NUCLEOTIDE SEQUENCE [LARGE SCALE GENOMIC DNA]</scope>
</reference>
<evidence type="ECO:0000313" key="1">
    <source>
        <dbReference type="EMBL" id="OGD34442.1"/>
    </source>
</evidence>
<comment type="caution">
    <text evidence="1">The sequence shown here is derived from an EMBL/GenBank/DDBJ whole genome shotgun (WGS) entry which is preliminary data.</text>
</comment>
<proteinExistence type="predicted"/>
<gene>
    <name evidence="1" type="ORF">A2988_02870</name>
</gene>
<dbReference type="Proteomes" id="UP000176650">
    <property type="component" value="Unassembled WGS sequence"/>
</dbReference>
<name>A0A1F5BV28_9BACT</name>
<organism evidence="1 2">
    <name type="scientific">Candidatus Azambacteria bacterium RIFCSPLOWO2_01_FULL_46_25</name>
    <dbReference type="NCBI Taxonomy" id="1797298"/>
    <lineage>
        <taxon>Bacteria</taxon>
        <taxon>Candidatus Azamiibacteriota</taxon>
    </lineage>
</organism>
<dbReference type="AlphaFoldDB" id="A0A1F5BV28"/>